<dbReference type="PANTHER" id="PTHR30069">
    <property type="entry name" value="TONB-DEPENDENT OUTER MEMBRANE RECEPTOR"/>
    <property type="match status" value="1"/>
</dbReference>
<dbReference type="NCBIfam" id="TIGR04056">
    <property type="entry name" value="OMP_RagA_SusC"/>
    <property type="match status" value="1"/>
</dbReference>
<keyword evidence="5" id="KW-0732">Signal</keyword>
<evidence type="ECO:0000256" key="8">
    <source>
        <dbReference type="PROSITE-ProRule" id="PRU01360"/>
    </source>
</evidence>
<evidence type="ECO:0000313" key="12">
    <source>
        <dbReference type="Proteomes" id="UP001517367"/>
    </source>
</evidence>
<dbReference type="Pfam" id="PF07715">
    <property type="entry name" value="Plug"/>
    <property type="match status" value="1"/>
</dbReference>
<dbReference type="InterPro" id="IPR023997">
    <property type="entry name" value="TonB-dep_OMP_SusC/RagA_CS"/>
</dbReference>
<evidence type="ECO:0000256" key="1">
    <source>
        <dbReference type="ARBA" id="ARBA00004571"/>
    </source>
</evidence>
<dbReference type="RefSeq" id="WP_138729273.1">
    <property type="nucleotide sequence ID" value="NZ_SRMP02000050.1"/>
</dbReference>
<evidence type="ECO:0000259" key="10">
    <source>
        <dbReference type="Pfam" id="PF07715"/>
    </source>
</evidence>
<sequence>MNKLLSKLLTFFLVLVGFYFPSWANANSLQKIDLNAQNKSLKTIIESLEKQANYYFIYDNELLNSNKSLSVNFDNLTFEETVKLLSSKINVNYKIVDKTVTLYSKTSNVSQQEVIITGIVKLKNNDSNVPFFVNGVSVLIKGTNKGTTTDFKGLFSLKINGPTTLVISYLGYEKKEINVTAATRIDVVLQELPGTLNEVVVSAYGIKETKENQIGSAVTITAKDLEKRPALRIDALLEGLVPGLEFNTQDQNNGSPRPRMSTRIRGEASAPYGVMSNEPLWVLDGIPINTGGTTNSIAGPETSISPLTYINPEDIESITVLKDASATAIYGSSGSNGVILVRTKKGKGTPIVKYNYRTTIDRIAPFNTFNVLNGDQYRRIVNEMGLSDKIADYGNVSTNWLDTYYDQGQINTHNLSLSGSNESTNYYVSGSFYDQKLTSIANSTQRYSLRSQINTDVSKRLSFNFVFGGSYNVNDMWSVGSNYYDELPVISPYNPDGSYALYDYQGNRIFPSLAEAYQNDNDQSTLQAFSQIQATYRIMPGLDFTTRSGVDFSSINELRYSSMQNLTGKSDNGYLNKNQARMYNWTSNASLNYTKQLYNGTLSALLGFEANKSNSSFIRASAFNFPNDYVRELSMAIATNTRSTGNTTETSSLSNFGRLSYLWKDKYNISFSFRRDGDSDFGQDVKWAGFYALGGAWTVSNEDFWKNNVPEEINFLKLKVSYGTTGNGRFNGNYAKGIYSFSETNAYGDVIGATMSRGRNSGLKWETTYKLNTGIDLALFNRINVGLEYYRDITKDLISDANVSLTTGQRSIYRNIGKLQNTGLEATVVSKNIDRGNFSWTTNFNISFNRNKVLSLATDIGQSNLTSIMRVGEDSRSIYLVRWAGVDPSTGDPMWYDLNGNITKLFDVNNRVVIGRPNPDFYGGVTNLLSYKGFNLSFLVLYSKGGLELSSLLNAAEHDGLNILSTNLSTDMLDHWRYPGDLSVNPRLSAISTSSNRTSTRYLLDRSNIQLKNVSIEYKLPDNFARKIFLKNAAVYIMADNIVMWTPYRTSKRNNLGNGEYETIKLNTYANSFRGAPAQTSYSAGVNLTF</sequence>
<evidence type="ECO:0000256" key="5">
    <source>
        <dbReference type="ARBA" id="ARBA00022729"/>
    </source>
</evidence>
<dbReference type="InterPro" id="IPR008969">
    <property type="entry name" value="CarboxyPept-like_regulatory"/>
</dbReference>
<dbReference type="InterPro" id="IPR039426">
    <property type="entry name" value="TonB-dep_rcpt-like"/>
</dbReference>
<evidence type="ECO:0000259" key="9">
    <source>
        <dbReference type="Pfam" id="PF07660"/>
    </source>
</evidence>
<evidence type="ECO:0000256" key="6">
    <source>
        <dbReference type="ARBA" id="ARBA00023136"/>
    </source>
</evidence>
<accession>A0ABW9JMD0</accession>
<name>A0ABW9JMD0_9SPHI</name>
<keyword evidence="3 8" id="KW-1134">Transmembrane beta strand</keyword>
<keyword evidence="2 8" id="KW-0813">Transport</keyword>
<dbReference type="EMBL" id="SRMP02000050">
    <property type="protein sequence ID" value="MFN0293614.1"/>
    <property type="molecule type" value="Genomic_DNA"/>
</dbReference>
<comment type="similarity">
    <text evidence="8">Belongs to the TonB-dependent receptor family.</text>
</comment>
<comment type="subcellular location">
    <subcellularLocation>
        <location evidence="1 8">Cell outer membrane</location>
        <topology evidence="1 8">Multi-pass membrane protein</topology>
    </subcellularLocation>
</comment>
<evidence type="ECO:0000256" key="4">
    <source>
        <dbReference type="ARBA" id="ARBA00022692"/>
    </source>
</evidence>
<dbReference type="SUPFAM" id="SSF56935">
    <property type="entry name" value="Porins"/>
    <property type="match status" value="1"/>
</dbReference>
<dbReference type="InterPro" id="IPR037066">
    <property type="entry name" value="Plug_dom_sf"/>
</dbReference>
<gene>
    <name evidence="11" type="ORF">E5L68_019710</name>
</gene>
<dbReference type="Gene3D" id="2.40.170.20">
    <property type="entry name" value="TonB-dependent receptor, beta-barrel domain"/>
    <property type="match status" value="1"/>
</dbReference>
<dbReference type="PROSITE" id="PS52016">
    <property type="entry name" value="TONB_DEPENDENT_REC_3"/>
    <property type="match status" value="1"/>
</dbReference>
<keyword evidence="4 8" id="KW-0812">Transmembrane</keyword>
<evidence type="ECO:0000256" key="7">
    <source>
        <dbReference type="ARBA" id="ARBA00023237"/>
    </source>
</evidence>
<comment type="caution">
    <text evidence="11">The sequence shown here is derived from an EMBL/GenBank/DDBJ whole genome shotgun (WGS) entry which is preliminary data.</text>
</comment>
<evidence type="ECO:0000313" key="11">
    <source>
        <dbReference type="EMBL" id="MFN0293614.1"/>
    </source>
</evidence>
<evidence type="ECO:0000256" key="2">
    <source>
        <dbReference type="ARBA" id="ARBA00022448"/>
    </source>
</evidence>
<keyword evidence="6 8" id="KW-0472">Membrane</keyword>
<organism evidence="11 12">
    <name type="scientific">Pedobacter helvus</name>
    <dbReference type="NCBI Taxonomy" id="2563444"/>
    <lineage>
        <taxon>Bacteria</taxon>
        <taxon>Pseudomonadati</taxon>
        <taxon>Bacteroidota</taxon>
        <taxon>Sphingobacteriia</taxon>
        <taxon>Sphingobacteriales</taxon>
        <taxon>Sphingobacteriaceae</taxon>
        <taxon>Pedobacter</taxon>
    </lineage>
</organism>
<dbReference type="InterPro" id="IPR023996">
    <property type="entry name" value="TonB-dep_OMP_SusC/RagA"/>
</dbReference>
<dbReference type="NCBIfam" id="TIGR04057">
    <property type="entry name" value="SusC_RagA_signa"/>
    <property type="match status" value="1"/>
</dbReference>
<evidence type="ECO:0000256" key="3">
    <source>
        <dbReference type="ARBA" id="ARBA00022452"/>
    </source>
</evidence>
<feature type="domain" description="TonB-dependent receptor plug" evidence="10">
    <location>
        <begin position="211"/>
        <end position="338"/>
    </location>
</feature>
<dbReference type="InterPro" id="IPR011662">
    <property type="entry name" value="Secretin/TonB_short_N"/>
</dbReference>
<dbReference type="Proteomes" id="UP001517367">
    <property type="component" value="Unassembled WGS sequence"/>
</dbReference>
<dbReference type="InterPro" id="IPR036942">
    <property type="entry name" value="Beta-barrel_TonB_sf"/>
</dbReference>
<dbReference type="Gene3D" id="3.55.50.30">
    <property type="match status" value="1"/>
</dbReference>
<keyword evidence="12" id="KW-1185">Reference proteome</keyword>
<dbReference type="Gene3D" id="2.170.130.10">
    <property type="entry name" value="TonB-dependent receptor, plug domain"/>
    <property type="match status" value="1"/>
</dbReference>
<dbReference type="Pfam" id="PF13715">
    <property type="entry name" value="CarbopepD_reg_2"/>
    <property type="match status" value="1"/>
</dbReference>
<keyword evidence="7 8" id="KW-0998">Cell outer membrane</keyword>
<dbReference type="Pfam" id="PF07660">
    <property type="entry name" value="STN"/>
    <property type="match status" value="1"/>
</dbReference>
<feature type="domain" description="Secretin/TonB short N-terminal" evidence="9">
    <location>
        <begin position="54"/>
        <end position="105"/>
    </location>
</feature>
<reference evidence="11 12" key="1">
    <citation type="submission" date="2024-12" db="EMBL/GenBank/DDBJ databases">
        <authorList>
            <person name="Hu S."/>
        </authorList>
    </citation>
    <scope>NUCLEOTIDE SEQUENCE [LARGE SCALE GENOMIC DNA]</scope>
    <source>
        <strain evidence="11 12">P-25</strain>
    </source>
</reference>
<proteinExistence type="inferred from homology"/>
<dbReference type="InterPro" id="IPR012910">
    <property type="entry name" value="Plug_dom"/>
</dbReference>
<dbReference type="SUPFAM" id="SSF49464">
    <property type="entry name" value="Carboxypeptidase regulatory domain-like"/>
    <property type="match status" value="1"/>
</dbReference>
<dbReference type="PANTHER" id="PTHR30069:SF53">
    <property type="entry name" value="COLICIN I RECEPTOR-RELATED"/>
    <property type="match status" value="1"/>
</dbReference>
<dbReference type="Gene3D" id="2.60.40.1120">
    <property type="entry name" value="Carboxypeptidase-like, regulatory domain"/>
    <property type="match status" value="1"/>
</dbReference>
<protein>
    <submittedName>
        <fullName evidence="11">SusC/RagA family TonB-linked outer membrane protein</fullName>
    </submittedName>
</protein>